<sequence length="94" mass="10790">MYIVVWLCTEEKGFGLGREPQRTERTKPSELFLVPCALISHHPFSVIPHEFLAPGTICQTVSAEQQSLHLAHTFLHHFQLHYVTSLHNVFLDLI</sequence>
<evidence type="ECO:0000313" key="1">
    <source>
        <dbReference type="EMBL" id="CAL8142176.1"/>
    </source>
</evidence>
<dbReference type="Proteomes" id="UP001642540">
    <property type="component" value="Unassembled WGS sequence"/>
</dbReference>
<comment type="caution">
    <text evidence="1">The sequence shown here is derived from an EMBL/GenBank/DDBJ whole genome shotgun (WGS) entry which is preliminary data.</text>
</comment>
<protein>
    <submittedName>
        <fullName evidence="1">Uncharacterized protein</fullName>
    </submittedName>
</protein>
<reference evidence="1 2" key="1">
    <citation type="submission" date="2024-08" db="EMBL/GenBank/DDBJ databases">
        <authorList>
            <person name="Cucini C."/>
            <person name="Frati F."/>
        </authorList>
    </citation>
    <scope>NUCLEOTIDE SEQUENCE [LARGE SCALE GENOMIC DNA]</scope>
</reference>
<keyword evidence="2" id="KW-1185">Reference proteome</keyword>
<name>A0ABP1S2K3_9HEXA</name>
<dbReference type="EMBL" id="CAXLJM020000148">
    <property type="protein sequence ID" value="CAL8142176.1"/>
    <property type="molecule type" value="Genomic_DNA"/>
</dbReference>
<organism evidence="1 2">
    <name type="scientific">Orchesella dallaii</name>
    <dbReference type="NCBI Taxonomy" id="48710"/>
    <lineage>
        <taxon>Eukaryota</taxon>
        <taxon>Metazoa</taxon>
        <taxon>Ecdysozoa</taxon>
        <taxon>Arthropoda</taxon>
        <taxon>Hexapoda</taxon>
        <taxon>Collembola</taxon>
        <taxon>Entomobryomorpha</taxon>
        <taxon>Entomobryoidea</taxon>
        <taxon>Orchesellidae</taxon>
        <taxon>Orchesellinae</taxon>
        <taxon>Orchesella</taxon>
    </lineage>
</organism>
<proteinExistence type="predicted"/>
<accession>A0ABP1S2K3</accession>
<gene>
    <name evidence="1" type="ORF">ODALV1_LOCUS28965</name>
</gene>
<evidence type="ECO:0000313" key="2">
    <source>
        <dbReference type="Proteomes" id="UP001642540"/>
    </source>
</evidence>